<organism evidence="3 4">
    <name type="scientific">Pseudanabaena frigida</name>
    <dbReference type="NCBI Taxonomy" id="945775"/>
    <lineage>
        <taxon>Bacteria</taxon>
        <taxon>Bacillati</taxon>
        <taxon>Cyanobacteriota</taxon>
        <taxon>Cyanophyceae</taxon>
        <taxon>Pseudanabaenales</taxon>
        <taxon>Pseudanabaenaceae</taxon>
        <taxon>Pseudanabaena</taxon>
    </lineage>
</organism>
<feature type="coiled-coil region" evidence="1">
    <location>
        <begin position="321"/>
        <end position="369"/>
    </location>
</feature>
<name>A0A2W4VWR5_9CYAN</name>
<keyword evidence="1" id="KW-0175">Coiled coil</keyword>
<dbReference type="Gene3D" id="3.30.450.40">
    <property type="match status" value="1"/>
</dbReference>
<dbReference type="EMBL" id="QBML01000051">
    <property type="protein sequence ID" value="PZO35747.1"/>
    <property type="molecule type" value="Genomic_DNA"/>
</dbReference>
<evidence type="ECO:0000259" key="2">
    <source>
        <dbReference type="PROSITE" id="PS50046"/>
    </source>
</evidence>
<proteinExistence type="predicted"/>
<protein>
    <recommendedName>
        <fullName evidence="2">Phytochrome chromophore attachment site domain-containing protein</fullName>
    </recommendedName>
</protein>
<dbReference type="SMART" id="SM00065">
    <property type="entry name" value="GAF"/>
    <property type="match status" value="1"/>
</dbReference>
<gene>
    <name evidence="3" type="ORF">DCF19_23145</name>
</gene>
<evidence type="ECO:0000313" key="3">
    <source>
        <dbReference type="EMBL" id="PZO35747.1"/>
    </source>
</evidence>
<comment type="caution">
    <text evidence="3">The sequence shown here is derived from an EMBL/GenBank/DDBJ whole genome shotgun (WGS) entry which is preliminary data.</text>
</comment>
<evidence type="ECO:0000313" key="4">
    <source>
        <dbReference type="Proteomes" id="UP000249467"/>
    </source>
</evidence>
<feature type="domain" description="Phytochrome chromophore attachment site" evidence="2">
    <location>
        <begin position="29"/>
        <end position="170"/>
    </location>
</feature>
<dbReference type="Proteomes" id="UP000249467">
    <property type="component" value="Unassembled WGS sequence"/>
</dbReference>
<sequence>MNEVPSSLQPISLLLGVESIATEMFSSPNLEELLKTFLVRLGESLDVSRIIIYHLHNNQEGNILVEAISPNIQSIKNQVFPIAYLGIGSLQNYTCDRVISLSDVTQITETLTIHQLWQTTGVKSMMTAPILFDSSTADSKIWGLAVVQQCDYLRQWQSFESEFLFEISQVLGQCLQSWELRLQSPTSSPTEQYPSDTLIERDREEFLAKRIDLTQDLEIISSQINPITEEIAVSSNFTLSDDETNETLDRIHSRENEDSINQAINIALQKFNLNIQHNSNQYSSDFVQTDDLQAIDDFDVDSITLEDVLEDFAQDKTQNKVDYLQQRISELIESLQQKIDEVAVLQSHIQELTESQKKFRQMLLDLQSEDLNHKIKDTVIEMYRSLSSEQ</sequence>
<evidence type="ECO:0000256" key="1">
    <source>
        <dbReference type="SAM" id="Coils"/>
    </source>
</evidence>
<reference evidence="3 4" key="1">
    <citation type="submission" date="2018-04" db="EMBL/GenBank/DDBJ databases">
        <authorList>
            <person name="Go L.Y."/>
            <person name="Mitchell J.A."/>
        </authorList>
    </citation>
    <scope>NUCLEOTIDE SEQUENCE [LARGE SCALE GENOMIC DNA]</scope>
    <source>
        <strain evidence="3">ULC066bin1</strain>
    </source>
</reference>
<reference evidence="3 4" key="2">
    <citation type="submission" date="2018-06" db="EMBL/GenBank/DDBJ databases">
        <title>Metagenomic assembly of (sub)arctic Cyanobacteria and their associated microbiome from non-axenic cultures.</title>
        <authorList>
            <person name="Baurain D."/>
        </authorList>
    </citation>
    <scope>NUCLEOTIDE SEQUENCE [LARGE SCALE GENOMIC DNA]</scope>
    <source>
        <strain evidence="3">ULC066bin1</strain>
    </source>
</reference>
<accession>A0A2W4VWR5</accession>
<dbReference type="InterPro" id="IPR016132">
    <property type="entry name" value="Phyto_chromo_attachment"/>
</dbReference>
<dbReference type="SUPFAM" id="SSF55781">
    <property type="entry name" value="GAF domain-like"/>
    <property type="match status" value="1"/>
</dbReference>
<dbReference type="InterPro" id="IPR003018">
    <property type="entry name" value="GAF"/>
</dbReference>
<dbReference type="AlphaFoldDB" id="A0A2W4VWR5"/>
<dbReference type="Pfam" id="PF01590">
    <property type="entry name" value="GAF"/>
    <property type="match status" value="1"/>
</dbReference>
<dbReference type="PROSITE" id="PS50046">
    <property type="entry name" value="PHYTOCHROME_2"/>
    <property type="match status" value="1"/>
</dbReference>
<dbReference type="InterPro" id="IPR029016">
    <property type="entry name" value="GAF-like_dom_sf"/>
</dbReference>